<dbReference type="SUPFAM" id="SSF48452">
    <property type="entry name" value="TPR-like"/>
    <property type="match status" value="1"/>
</dbReference>
<reference evidence="2 3" key="1">
    <citation type="submission" date="2007-01" db="EMBL/GenBank/DDBJ databases">
        <authorList>
            <person name="Haygood M."/>
            <person name="Podell S."/>
            <person name="Anderson C."/>
            <person name="Hopkinson B."/>
            <person name="Roe K."/>
            <person name="Barbeau K."/>
            <person name="Gaasterland T."/>
            <person name="Ferriera S."/>
            <person name="Johnson J."/>
            <person name="Kravitz S."/>
            <person name="Beeson K."/>
            <person name="Sutton G."/>
            <person name="Rogers Y.-H."/>
            <person name="Friedman R."/>
            <person name="Frazier M."/>
            <person name="Venter J.C."/>
        </authorList>
    </citation>
    <scope>NUCLEOTIDE SEQUENCE [LARGE SCALE GENOMIC DNA]</scope>
    <source>
        <strain evidence="2 3">ATCC 23134</strain>
    </source>
</reference>
<keyword evidence="1" id="KW-0812">Transmembrane</keyword>
<feature type="transmembrane region" description="Helical" evidence="1">
    <location>
        <begin position="337"/>
        <end position="357"/>
    </location>
</feature>
<feature type="transmembrane region" description="Helical" evidence="1">
    <location>
        <begin position="233"/>
        <end position="251"/>
    </location>
</feature>
<sequence length="656" mass="75943">MKFALIYIVVVIALIVGVNQWLTVPFFAQQKPKKIINPQFEKKIASQTTNDTTSLEYHYQLLTYHFGKPAYQATPTANIYRNDKAIELYYRRYANYKNDDLRDIGHLGLGIIYFHKKQWQESGEAFDKIKNKSRRYISNARGEYYLEVGAVWVAEKLFKQEIKLRGAVDKAHQNLIKALSRQQKWKELDQLLHLPKNKAYLAQTDPDILAYMYFSQGKVLSYVQVRLRLKTNTIAIIASWLITMVWLVYLMRIKCFAKPAYTLWLGCFVGAVLSTFLAFPLYDYYHLKLGFYPTGGVFNDFLYCIAAIGLIEESVKFLPVIIILWLFPKSIKEPIDYILLASVAALGFAATENLLYLAKDTANIIHHRAFFSVVSHLFDSSVIAYGLVLARYRLSKRPMWLQGLLYWGLAACAHGFFDFWLINPIARFFFLFTFGFMVLSMALWMSFMNNALNISPVFDDQKVFNSDHLKRFLVVSLTIILLFDYVSTALLKGAEVANTELNDTLVFALFFMGFLSTSLANFDLVRGHWQPLYKTSFFKKPNYNYLIGKKIQLSSRQSPEVEEFFPQPLTIGTRLVFDDETTYFRLDLPAPVTITSHTVETLVLFVKYKNERPKYNENMGVRLFLMDLLESENLNNTILRKDKLNFWIAASACLVE</sequence>
<feature type="transmembrane region" description="Helical" evidence="1">
    <location>
        <begin position="428"/>
        <end position="452"/>
    </location>
</feature>
<dbReference type="Proteomes" id="UP000004095">
    <property type="component" value="Unassembled WGS sequence"/>
</dbReference>
<organism evidence="2 3">
    <name type="scientific">Microscilla marina ATCC 23134</name>
    <dbReference type="NCBI Taxonomy" id="313606"/>
    <lineage>
        <taxon>Bacteria</taxon>
        <taxon>Pseudomonadati</taxon>
        <taxon>Bacteroidota</taxon>
        <taxon>Cytophagia</taxon>
        <taxon>Cytophagales</taxon>
        <taxon>Microscillaceae</taxon>
        <taxon>Microscilla</taxon>
    </lineage>
</organism>
<feature type="transmembrane region" description="Helical" evidence="1">
    <location>
        <begin position="472"/>
        <end position="493"/>
    </location>
</feature>
<dbReference type="Pfam" id="PF13367">
    <property type="entry name" value="PrsW-protease"/>
    <property type="match status" value="1"/>
</dbReference>
<dbReference type="Gene3D" id="1.25.40.10">
    <property type="entry name" value="Tetratricopeptide repeat domain"/>
    <property type="match status" value="1"/>
</dbReference>
<dbReference type="EMBL" id="AAWS01000001">
    <property type="protein sequence ID" value="EAY31933.1"/>
    <property type="molecule type" value="Genomic_DNA"/>
</dbReference>
<dbReference type="PANTHER" id="PTHR36844">
    <property type="entry name" value="PROTEASE PRSW"/>
    <property type="match status" value="1"/>
</dbReference>
<dbReference type="AlphaFoldDB" id="A1ZCD1"/>
<proteinExistence type="predicted"/>
<feature type="transmembrane region" description="Helical" evidence="1">
    <location>
        <begin position="263"/>
        <end position="282"/>
    </location>
</feature>
<evidence type="ECO:0000256" key="1">
    <source>
        <dbReference type="SAM" id="Phobius"/>
    </source>
</evidence>
<feature type="transmembrane region" description="Helical" evidence="1">
    <location>
        <begin position="404"/>
        <end position="422"/>
    </location>
</feature>
<accession>A1ZCD1</accession>
<evidence type="ECO:0000313" key="2">
    <source>
        <dbReference type="EMBL" id="EAY31933.1"/>
    </source>
</evidence>
<dbReference type="eggNOG" id="COG2339">
    <property type="taxonomic scope" value="Bacteria"/>
</dbReference>
<dbReference type="PANTHER" id="PTHR36844:SF1">
    <property type="entry name" value="PROTEASE PRSW"/>
    <property type="match status" value="1"/>
</dbReference>
<keyword evidence="3" id="KW-1185">Reference proteome</keyword>
<dbReference type="RefSeq" id="WP_002692765.1">
    <property type="nucleotide sequence ID" value="NZ_AAWS01000001.1"/>
</dbReference>
<dbReference type="GO" id="GO:0008233">
    <property type="term" value="F:peptidase activity"/>
    <property type="evidence" value="ECO:0007669"/>
    <property type="project" value="InterPro"/>
</dbReference>
<dbReference type="InterPro" id="IPR026898">
    <property type="entry name" value="PrsW"/>
</dbReference>
<gene>
    <name evidence="2" type="ORF">M23134_01962</name>
</gene>
<comment type="caution">
    <text evidence="2">The sequence shown here is derived from an EMBL/GenBank/DDBJ whole genome shotgun (WGS) entry which is preliminary data.</text>
</comment>
<dbReference type="InterPro" id="IPR011990">
    <property type="entry name" value="TPR-like_helical_dom_sf"/>
</dbReference>
<dbReference type="OrthoDB" id="948309at2"/>
<keyword evidence="1" id="KW-1133">Transmembrane helix</keyword>
<keyword evidence="1" id="KW-0472">Membrane</keyword>
<protein>
    <submittedName>
        <fullName evidence="2">Membrane protein, putative</fullName>
    </submittedName>
</protein>
<feature type="transmembrane region" description="Helical" evidence="1">
    <location>
        <begin position="369"/>
        <end position="392"/>
    </location>
</feature>
<feature type="transmembrane region" description="Helical" evidence="1">
    <location>
        <begin position="505"/>
        <end position="525"/>
    </location>
</feature>
<name>A1ZCD1_MICM2</name>
<evidence type="ECO:0000313" key="3">
    <source>
        <dbReference type="Proteomes" id="UP000004095"/>
    </source>
</evidence>